<keyword evidence="3" id="KW-1185">Reference proteome</keyword>
<dbReference type="InterPro" id="IPR036397">
    <property type="entry name" value="RNaseH_sf"/>
</dbReference>
<dbReference type="Proteomes" id="UP000029986">
    <property type="component" value="Chromosome"/>
</dbReference>
<dbReference type="Gene3D" id="3.30.420.10">
    <property type="entry name" value="Ribonuclease H-like superfamily/Ribonuclease H"/>
    <property type="match status" value="1"/>
</dbReference>
<dbReference type="InterPro" id="IPR050900">
    <property type="entry name" value="Transposase_IS3/IS150/IS904"/>
</dbReference>
<dbReference type="HOGENOM" id="CLU_027402_4_1_6"/>
<dbReference type="InterPro" id="IPR025948">
    <property type="entry name" value="HTH-like_dom"/>
</dbReference>
<dbReference type="PANTHER" id="PTHR46889">
    <property type="entry name" value="TRANSPOSASE INSF FOR INSERTION SEQUENCE IS3B-RELATED"/>
    <property type="match status" value="1"/>
</dbReference>
<evidence type="ECO:0000313" key="3">
    <source>
        <dbReference type="Proteomes" id="UP000029986"/>
    </source>
</evidence>
<dbReference type="GO" id="GO:0015074">
    <property type="term" value="P:DNA integration"/>
    <property type="evidence" value="ECO:0007669"/>
    <property type="project" value="InterPro"/>
</dbReference>
<dbReference type="SUPFAM" id="SSF53098">
    <property type="entry name" value="Ribonuclease H-like"/>
    <property type="match status" value="1"/>
</dbReference>
<organism evidence="2 3">
    <name type="scientific">Hafnia alvei FB1</name>
    <dbReference type="NCBI Taxonomy" id="1453496"/>
    <lineage>
        <taxon>Bacteria</taxon>
        <taxon>Pseudomonadati</taxon>
        <taxon>Pseudomonadota</taxon>
        <taxon>Gammaproteobacteria</taxon>
        <taxon>Enterobacterales</taxon>
        <taxon>Hafniaceae</taxon>
        <taxon>Hafnia</taxon>
    </lineage>
</organism>
<proteinExistence type="predicted"/>
<feature type="domain" description="Integrase catalytic" evidence="1">
    <location>
        <begin position="75"/>
        <end position="238"/>
    </location>
</feature>
<evidence type="ECO:0000259" key="1">
    <source>
        <dbReference type="PROSITE" id="PS50994"/>
    </source>
</evidence>
<dbReference type="KEGG" id="hav:AT03_17090"/>
<accession>A0A097R5E3</accession>
<dbReference type="InterPro" id="IPR012337">
    <property type="entry name" value="RNaseH-like_sf"/>
</dbReference>
<dbReference type="EMBL" id="CP009706">
    <property type="protein sequence ID" value="AIU73938.1"/>
    <property type="molecule type" value="Genomic_DNA"/>
</dbReference>
<reference evidence="2 3" key="1">
    <citation type="journal article" date="2014" name="Gut Pathog.">
        <title>Gene clusters of Hafnia alvei strain FB1 important in survival and pathogenesis: a draft genome perspective.</title>
        <authorList>
            <person name="Tan J.Y."/>
            <person name="Yin W.F."/>
            <person name="Chan K.G."/>
        </authorList>
    </citation>
    <scope>NUCLEOTIDE SEQUENCE [LARGE SCALE GENOMIC DNA]</scope>
    <source>
        <strain evidence="2 3">FB1</strain>
    </source>
</reference>
<dbReference type="NCBIfam" id="NF033516">
    <property type="entry name" value="transpos_IS3"/>
    <property type="match status" value="1"/>
</dbReference>
<dbReference type="Pfam" id="PF13276">
    <property type="entry name" value="HTH_21"/>
    <property type="match status" value="1"/>
</dbReference>
<dbReference type="InterPro" id="IPR001584">
    <property type="entry name" value="Integrase_cat-core"/>
</dbReference>
<dbReference type="PATRIC" id="fig|1453496.5.peg.3511"/>
<dbReference type="GO" id="GO:0003676">
    <property type="term" value="F:nucleic acid binding"/>
    <property type="evidence" value="ECO:0007669"/>
    <property type="project" value="InterPro"/>
</dbReference>
<dbReference type="eggNOG" id="COG2801">
    <property type="taxonomic scope" value="Bacteria"/>
</dbReference>
<dbReference type="PANTHER" id="PTHR46889:SF4">
    <property type="entry name" value="TRANSPOSASE INSO FOR INSERTION SEQUENCE ELEMENT IS911B-RELATED"/>
    <property type="match status" value="1"/>
</dbReference>
<dbReference type="Pfam" id="PF00665">
    <property type="entry name" value="rve"/>
    <property type="match status" value="1"/>
</dbReference>
<sequence length="248" mass="29100">MHSEMRRLWKLSRGSAGARTLAEMLTHNGIPISRYRAGRLMKHLNLSSCQPGKHQYKNARQPHTFLPNLLERQFAVPEPDRVWCGDITYIWAGNRWCYLAIVMDLFARRVIGWSLSANADTALISGALRMAYETRGQPQNVMFHSDQGSQYTGLKYQQLIWRYRMKQSVSRRGNCWDNSPMERFFRSLKREWVPANGYGDQGEAAEKIRYYIQRYYNSVRPHHYNGGLTPEESENRYRSYHKTVARIT</sequence>
<evidence type="ECO:0000313" key="2">
    <source>
        <dbReference type="EMBL" id="AIU73938.1"/>
    </source>
</evidence>
<dbReference type="AlphaFoldDB" id="A0A097R5E3"/>
<dbReference type="InterPro" id="IPR048020">
    <property type="entry name" value="Transpos_IS3"/>
</dbReference>
<dbReference type="PROSITE" id="PS50994">
    <property type="entry name" value="INTEGRASE"/>
    <property type="match status" value="1"/>
</dbReference>
<protein>
    <submittedName>
        <fullName evidence="2">Transposase</fullName>
    </submittedName>
</protein>
<dbReference type="Pfam" id="PF13333">
    <property type="entry name" value="rve_2"/>
    <property type="match status" value="1"/>
</dbReference>
<name>A0A097R5E3_HAFAL</name>
<gene>
    <name evidence="2" type="ORF">AT03_17090</name>
</gene>